<reference evidence="3" key="1">
    <citation type="journal article" date="2017" name="Proc. Natl. Acad. Sci. U.S.A.">
        <title>Simulation of Deepwater Horizon oil plume reveals substrate specialization within a complex community of hydrocarbon degraders.</title>
        <authorList>
            <person name="Hu P."/>
            <person name="Dubinsky E.A."/>
            <person name="Probst A.J."/>
            <person name="Wang J."/>
            <person name="Sieber C.M.K."/>
            <person name="Tom L.M."/>
            <person name="Gardinali P."/>
            <person name="Banfield J.F."/>
            <person name="Atlas R.M."/>
            <person name="Andersen G.L."/>
        </authorList>
    </citation>
    <scope>NUCLEOTIDE SEQUENCE [LARGE SCALE GENOMIC DNA]</scope>
</reference>
<dbReference type="GO" id="GO:0005829">
    <property type="term" value="C:cytosol"/>
    <property type="evidence" value="ECO:0007669"/>
    <property type="project" value="TreeGrafter"/>
</dbReference>
<dbReference type="SUPFAM" id="SSF50341">
    <property type="entry name" value="CheW-like"/>
    <property type="match status" value="1"/>
</dbReference>
<protein>
    <submittedName>
        <fullName evidence="2">Chemotaxis protein CheW</fullName>
    </submittedName>
</protein>
<organism evidence="2 3">
    <name type="scientific">Oleispira antarctica</name>
    <dbReference type="NCBI Taxonomy" id="188908"/>
    <lineage>
        <taxon>Bacteria</taxon>
        <taxon>Pseudomonadati</taxon>
        <taxon>Pseudomonadota</taxon>
        <taxon>Gammaproteobacteria</taxon>
        <taxon>Oceanospirillales</taxon>
        <taxon>Oceanospirillaceae</taxon>
        <taxon>Oleispira</taxon>
    </lineage>
</organism>
<sequence length="174" mass="19264">MSPFALLVEIAKKSRNNANELPQKTEAVTYWRGIGFMLAGQKFVAPMGEVGEILQTPRVTKVPGVRNWMLGVSNIRGRLVPILDLAGLLTVPSKASWRTRRVLVIGQGDQQNGLLVDAVLGMQQFPSHLMSNQMYVEANYAPYVRGGFERDGANWPIFSFTDLAEADEFLQVAV</sequence>
<dbReference type="GO" id="GO:0006935">
    <property type="term" value="P:chemotaxis"/>
    <property type="evidence" value="ECO:0007669"/>
    <property type="project" value="InterPro"/>
</dbReference>
<dbReference type="AlphaFoldDB" id="A0A1Y5HX93"/>
<name>A0A1Y5HX93_OLEAN</name>
<proteinExistence type="predicted"/>
<dbReference type="InterPro" id="IPR036061">
    <property type="entry name" value="CheW-like_dom_sf"/>
</dbReference>
<accession>A0A1Y5HX93</accession>
<dbReference type="PANTHER" id="PTHR22617:SF43">
    <property type="entry name" value="PROTEIN PILI"/>
    <property type="match status" value="1"/>
</dbReference>
<dbReference type="SMART" id="SM00260">
    <property type="entry name" value="CheW"/>
    <property type="match status" value="1"/>
</dbReference>
<dbReference type="Gene3D" id="2.40.50.180">
    <property type="entry name" value="CheA-289, Domain 4"/>
    <property type="match status" value="1"/>
</dbReference>
<feature type="domain" description="CheW-like" evidence="1">
    <location>
        <begin position="30"/>
        <end position="169"/>
    </location>
</feature>
<dbReference type="PROSITE" id="PS50851">
    <property type="entry name" value="CHEW"/>
    <property type="match status" value="1"/>
</dbReference>
<dbReference type="Gene3D" id="2.30.30.40">
    <property type="entry name" value="SH3 Domains"/>
    <property type="match status" value="1"/>
</dbReference>
<comment type="caution">
    <text evidence="2">The sequence shown here is derived from an EMBL/GenBank/DDBJ whole genome shotgun (WGS) entry which is preliminary data.</text>
</comment>
<dbReference type="GO" id="GO:0007165">
    <property type="term" value="P:signal transduction"/>
    <property type="evidence" value="ECO:0007669"/>
    <property type="project" value="InterPro"/>
</dbReference>
<dbReference type="PANTHER" id="PTHR22617">
    <property type="entry name" value="CHEMOTAXIS SENSOR HISTIDINE KINASE-RELATED"/>
    <property type="match status" value="1"/>
</dbReference>
<dbReference type="InterPro" id="IPR002545">
    <property type="entry name" value="CheW-lke_dom"/>
</dbReference>
<dbReference type="Proteomes" id="UP000227088">
    <property type="component" value="Unassembled WGS sequence"/>
</dbReference>
<dbReference type="EMBL" id="MABE01000319">
    <property type="protein sequence ID" value="OUS40534.1"/>
    <property type="molecule type" value="Genomic_DNA"/>
</dbReference>
<gene>
    <name evidence="2" type="ORF">A9R00_05565</name>
</gene>
<evidence type="ECO:0000259" key="1">
    <source>
        <dbReference type="PROSITE" id="PS50851"/>
    </source>
</evidence>
<evidence type="ECO:0000313" key="3">
    <source>
        <dbReference type="Proteomes" id="UP000227088"/>
    </source>
</evidence>
<evidence type="ECO:0000313" key="2">
    <source>
        <dbReference type="EMBL" id="OUS40534.1"/>
    </source>
</evidence>
<dbReference type="InterPro" id="IPR039315">
    <property type="entry name" value="CheW"/>
</dbReference>
<dbReference type="Pfam" id="PF01584">
    <property type="entry name" value="CheW"/>
    <property type="match status" value="1"/>
</dbReference>